<protein>
    <recommendedName>
        <fullName evidence="1">Isochorismatase-like domain-containing protein</fullName>
    </recommendedName>
</protein>
<proteinExistence type="predicted"/>
<dbReference type="EMBL" id="CP001032">
    <property type="protein sequence ID" value="ACB74062.1"/>
    <property type="molecule type" value="Genomic_DNA"/>
</dbReference>
<dbReference type="InterPro" id="IPR000868">
    <property type="entry name" value="Isochorismatase-like_dom"/>
</dbReference>
<dbReference type="OrthoDB" id="9794942at2"/>
<dbReference type="AlphaFoldDB" id="B1ZVG5"/>
<dbReference type="Pfam" id="PF00857">
    <property type="entry name" value="Isochorismatase"/>
    <property type="match status" value="1"/>
</dbReference>
<organism evidence="2 3">
    <name type="scientific">Opitutus terrae (strain DSM 11246 / JCM 15787 / PB90-1)</name>
    <dbReference type="NCBI Taxonomy" id="452637"/>
    <lineage>
        <taxon>Bacteria</taxon>
        <taxon>Pseudomonadati</taxon>
        <taxon>Verrucomicrobiota</taxon>
        <taxon>Opitutia</taxon>
        <taxon>Opitutales</taxon>
        <taxon>Opitutaceae</taxon>
        <taxon>Opitutus</taxon>
    </lineage>
</organism>
<accession>B1ZVG5</accession>
<dbReference type="STRING" id="452637.Oter_0774"/>
<dbReference type="HOGENOM" id="CLU_140148_0_0_0"/>
<dbReference type="RefSeq" id="WP_012373600.1">
    <property type="nucleotide sequence ID" value="NC_010571.1"/>
</dbReference>
<dbReference type="Proteomes" id="UP000007013">
    <property type="component" value="Chromosome"/>
</dbReference>
<keyword evidence="3" id="KW-1185">Reference proteome</keyword>
<dbReference type="KEGG" id="ote:Oter_0774"/>
<reference evidence="2 3" key="1">
    <citation type="journal article" date="2011" name="J. Bacteriol.">
        <title>Genome sequence of the verrucomicrobium Opitutus terrae PB90-1, an abundant inhabitant of rice paddy soil ecosystems.</title>
        <authorList>
            <person name="van Passel M.W."/>
            <person name="Kant R."/>
            <person name="Palva A."/>
            <person name="Copeland A."/>
            <person name="Lucas S."/>
            <person name="Lapidus A."/>
            <person name="Glavina del Rio T."/>
            <person name="Pitluck S."/>
            <person name="Goltsman E."/>
            <person name="Clum A."/>
            <person name="Sun H."/>
            <person name="Schmutz J."/>
            <person name="Larimer F.W."/>
            <person name="Land M.L."/>
            <person name="Hauser L."/>
            <person name="Kyrpides N."/>
            <person name="Mikhailova N."/>
            <person name="Richardson P.P."/>
            <person name="Janssen P.H."/>
            <person name="de Vos W.M."/>
            <person name="Smidt H."/>
        </authorList>
    </citation>
    <scope>NUCLEOTIDE SEQUENCE [LARGE SCALE GENOMIC DNA]</scope>
    <source>
        <strain evidence="3">DSM 11246 / JCM 15787 / PB90-1</strain>
    </source>
</reference>
<evidence type="ECO:0000313" key="2">
    <source>
        <dbReference type="EMBL" id="ACB74062.1"/>
    </source>
</evidence>
<dbReference type="Gene3D" id="3.40.50.850">
    <property type="entry name" value="Isochorismatase-like"/>
    <property type="match status" value="1"/>
</dbReference>
<feature type="domain" description="Isochorismatase-like" evidence="1">
    <location>
        <begin position="4"/>
        <end position="149"/>
    </location>
</feature>
<evidence type="ECO:0000313" key="3">
    <source>
        <dbReference type="Proteomes" id="UP000007013"/>
    </source>
</evidence>
<dbReference type="CDD" id="cd00431">
    <property type="entry name" value="cysteine_hydrolases"/>
    <property type="match status" value="1"/>
</dbReference>
<gene>
    <name evidence="2" type="ordered locus">Oter_0774</name>
</gene>
<dbReference type="eggNOG" id="COG1335">
    <property type="taxonomic scope" value="Bacteria"/>
</dbReference>
<sequence length="151" mass="16369">MDAIIIVDLQQDLPVPPELVRRIEARSREFPRRVFTKFINEPGSLFRTKLGRNSCLPGTPGAELTLPTTDADLVLEKPGYGLGPMQIAQIRAAGIQKALVCGVDTDACVLGVVFSLFDAGIDCEVDRELCWSSSGLHEAALKIVQEQFGTG</sequence>
<evidence type="ECO:0000259" key="1">
    <source>
        <dbReference type="Pfam" id="PF00857"/>
    </source>
</evidence>
<dbReference type="InterPro" id="IPR036380">
    <property type="entry name" value="Isochorismatase-like_sf"/>
</dbReference>
<dbReference type="SUPFAM" id="SSF52499">
    <property type="entry name" value="Isochorismatase-like hydrolases"/>
    <property type="match status" value="1"/>
</dbReference>
<name>B1ZVG5_OPITP</name>